<dbReference type="EMBL" id="CAMXCT030003112">
    <property type="protein sequence ID" value="CAL4789834.1"/>
    <property type="molecule type" value="Genomic_DNA"/>
</dbReference>
<accession>A0A9P1D4P1</accession>
<dbReference type="Proteomes" id="UP001152797">
    <property type="component" value="Unassembled WGS sequence"/>
</dbReference>
<reference evidence="3 4" key="2">
    <citation type="submission" date="2024-05" db="EMBL/GenBank/DDBJ databases">
        <authorList>
            <person name="Chen Y."/>
            <person name="Shah S."/>
            <person name="Dougan E. K."/>
            <person name="Thang M."/>
            <person name="Chan C."/>
        </authorList>
    </citation>
    <scope>NUCLEOTIDE SEQUENCE [LARGE SCALE GENOMIC DNA]</scope>
</reference>
<reference evidence="2" key="1">
    <citation type="submission" date="2022-10" db="EMBL/GenBank/DDBJ databases">
        <authorList>
            <person name="Chen Y."/>
            <person name="Dougan E. K."/>
            <person name="Chan C."/>
            <person name="Rhodes N."/>
            <person name="Thang M."/>
        </authorList>
    </citation>
    <scope>NUCLEOTIDE SEQUENCE</scope>
</reference>
<proteinExistence type="predicted"/>
<evidence type="ECO:0000313" key="3">
    <source>
        <dbReference type="EMBL" id="CAL4789834.1"/>
    </source>
</evidence>
<keyword evidence="4" id="KW-1185">Reference proteome</keyword>
<evidence type="ECO:0000313" key="4">
    <source>
        <dbReference type="Proteomes" id="UP001152797"/>
    </source>
</evidence>
<feature type="compositionally biased region" description="Low complexity" evidence="1">
    <location>
        <begin position="111"/>
        <end position="122"/>
    </location>
</feature>
<name>A0A9P1D4P1_9DINO</name>
<sequence>MPEAFFRRLCGCVGHLDMAMVASIANGATGTQLRRRVASFLHAMRTFMRYPLVAMNVLVRGIAVGSAAVLTISKTSKTSSRHPVDIQSSNRPWRHGSMGTGDEAPAPPDEPASAAAVEGEGTAGTVPERLIPWSPGIEKPLQYREVLLLLDEFLYRGEVHDFTTAQQSFQRIAASLVAEDLDAIIPPCLEVLEMGNRYIRNDTLLCVLHVSMGCMTPDARSPDERPVHVLPGHTHDQQPLLSQWSPQPRPRFREAPLKDLGLAMRSHRATDGFLPAASVQQEQKPTAVAPSVARPALLVFDMVKVTVGKAEDPWCEIELTEEDVEDWKKGVDITEEKFKEVIQLPPITLENCHEREDGDLQWDEITFEEEVNGKYWHAVIMALHRIREDFVKKQRKMKHLDWYMTTKKTSDKRNAKYYV</sequence>
<comment type="caution">
    <text evidence="2">The sequence shown here is derived from an EMBL/GenBank/DDBJ whole genome shotgun (WGS) entry which is preliminary data.</text>
</comment>
<evidence type="ECO:0000313" key="2">
    <source>
        <dbReference type="EMBL" id="CAI4002522.1"/>
    </source>
</evidence>
<dbReference type="EMBL" id="CAMXCT020003112">
    <property type="protein sequence ID" value="CAL1155897.1"/>
    <property type="molecule type" value="Genomic_DNA"/>
</dbReference>
<protein>
    <submittedName>
        <fullName evidence="2">Uncharacterized protein</fullName>
    </submittedName>
</protein>
<evidence type="ECO:0000256" key="1">
    <source>
        <dbReference type="SAM" id="MobiDB-lite"/>
    </source>
</evidence>
<gene>
    <name evidence="2" type="ORF">C1SCF055_LOCUS28469</name>
</gene>
<dbReference type="OrthoDB" id="406805at2759"/>
<dbReference type="EMBL" id="CAMXCT010003112">
    <property type="protein sequence ID" value="CAI4002522.1"/>
    <property type="molecule type" value="Genomic_DNA"/>
</dbReference>
<organism evidence="2">
    <name type="scientific">Cladocopium goreaui</name>
    <dbReference type="NCBI Taxonomy" id="2562237"/>
    <lineage>
        <taxon>Eukaryota</taxon>
        <taxon>Sar</taxon>
        <taxon>Alveolata</taxon>
        <taxon>Dinophyceae</taxon>
        <taxon>Suessiales</taxon>
        <taxon>Symbiodiniaceae</taxon>
        <taxon>Cladocopium</taxon>
    </lineage>
</organism>
<dbReference type="AlphaFoldDB" id="A0A9P1D4P1"/>
<feature type="region of interest" description="Disordered" evidence="1">
    <location>
        <begin position="79"/>
        <end position="122"/>
    </location>
</feature>